<proteinExistence type="predicted"/>
<protein>
    <submittedName>
        <fullName evidence="1">Uncharacterized protein</fullName>
    </submittedName>
</protein>
<evidence type="ECO:0000313" key="1">
    <source>
        <dbReference type="EMBL" id="GFT76259.1"/>
    </source>
</evidence>
<reference evidence="1" key="1">
    <citation type="submission" date="2020-08" db="EMBL/GenBank/DDBJ databases">
        <title>Multicomponent nature underlies the extraordinary mechanical properties of spider dragline silk.</title>
        <authorList>
            <person name="Kono N."/>
            <person name="Nakamura H."/>
            <person name="Mori M."/>
            <person name="Yoshida Y."/>
            <person name="Ohtoshi R."/>
            <person name="Malay A.D."/>
            <person name="Moran D.A.P."/>
            <person name="Tomita M."/>
            <person name="Numata K."/>
            <person name="Arakawa K."/>
        </authorList>
    </citation>
    <scope>NUCLEOTIDE SEQUENCE</scope>
</reference>
<comment type="caution">
    <text evidence="1">The sequence shown here is derived from an EMBL/GenBank/DDBJ whole genome shotgun (WGS) entry which is preliminary data.</text>
</comment>
<sequence length="69" mass="7649">MFQRVTCSSPVSRALLIRVNISDRIPNRSKNQDTIPRLNMAVVQCSYGIPLISPATRVSTGSVFFDLLP</sequence>
<keyword evidence="2" id="KW-1185">Reference proteome</keyword>
<dbReference type="Proteomes" id="UP000887013">
    <property type="component" value="Unassembled WGS sequence"/>
</dbReference>
<accession>A0A8X6PQA0</accession>
<evidence type="ECO:0000313" key="2">
    <source>
        <dbReference type="Proteomes" id="UP000887013"/>
    </source>
</evidence>
<dbReference type="AlphaFoldDB" id="A0A8X6PQA0"/>
<gene>
    <name evidence="1" type="ORF">NPIL_230531</name>
</gene>
<dbReference type="EMBL" id="BMAW01117680">
    <property type="protein sequence ID" value="GFT76259.1"/>
    <property type="molecule type" value="Genomic_DNA"/>
</dbReference>
<organism evidence="1 2">
    <name type="scientific">Nephila pilipes</name>
    <name type="common">Giant wood spider</name>
    <name type="synonym">Nephila maculata</name>
    <dbReference type="NCBI Taxonomy" id="299642"/>
    <lineage>
        <taxon>Eukaryota</taxon>
        <taxon>Metazoa</taxon>
        <taxon>Ecdysozoa</taxon>
        <taxon>Arthropoda</taxon>
        <taxon>Chelicerata</taxon>
        <taxon>Arachnida</taxon>
        <taxon>Araneae</taxon>
        <taxon>Araneomorphae</taxon>
        <taxon>Entelegynae</taxon>
        <taxon>Araneoidea</taxon>
        <taxon>Nephilidae</taxon>
        <taxon>Nephila</taxon>
    </lineage>
</organism>
<name>A0A8X6PQA0_NEPPI</name>